<keyword evidence="9" id="KW-0206">Cytoskeleton</keyword>
<keyword evidence="4" id="KW-0493">Microtubule</keyword>
<dbReference type="EMBL" id="VDCV01000016">
    <property type="protein sequence ID" value="KAB5519731.1"/>
    <property type="molecule type" value="Genomic_DNA"/>
</dbReference>
<dbReference type="GO" id="GO:0031425">
    <property type="term" value="P:chloroplast RNA processing"/>
    <property type="evidence" value="ECO:0007669"/>
    <property type="project" value="UniProtKB-ARBA"/>
</dbReference>
<dbReference type="GO" id="GO:0051231">
    <property type="term" value="P:spindle elongation"/>
    <property type="evidence" value="ECO:0007669"/>
    <property type="project" value="TreeGrafter"/>
</dbReference>
<dbReference type="InterPro" id="IPR001752">
    <property type="entry name" value="Kinesin_motor_dom"/>
</dbReference>
<dbReference type="GO" id="GO:0090307">
    <property type="term" value="P:mitotic spindle assembly"/>
    <property type="evidence" value="ECO:0007669"/>
    <property type="project" value="TreeGrafter"/>
</dbReference>
<dbReference type="GO" id="GO:0008574">
    <property type="term" value="F:plus-end-directed microtubule motor activity"/>
    <property type="evidence" value="ECO:0007669"/>
    <property type="project" value="TreeGrafter"/>
</dbReference>
<dbReference type="FunFam" id="1.25.40.10:FF:001050">
    <property type="entry name" value="Pentatricopeptide repeat-containing protein At2g33760"/>
    <property type="match status" value="1"/>
</dbReference>
<dbReference type="Gene3D" id="1.25.40.10">
    <property type="entry name" value="Tetratricopeptide repeat domain"/>
    <property type="match status" value="3"/>
</dbReference>
<dbReference type="Pfam" id="PF13041">
    <property type="entry name" value="PPR_2"/>
    <property type="match status" value="2"/>
</dbReference>
<evidence type="ECO:0000256" key="13">
    <source>
        <dbReference type="PROSITE-ProRule" id="PRU00708"/>
    </source>
</evidence>
<dbReference type="CDD" id="cd01364">
    <property type="entry name" value="KISc_BimC_Eg5"/>
    <property type="match status" value="1"/>
</dbReference>
<gene>
    <name evidence="15" type="ORF">DKX38_024050</name>
</gene>
<dbReference type="Pfam" id="PF20431">
    <property type="entry name" value="E_motif"/>
    <property type="match status" value="1"/>
</dbReference>
<evidence type="ECO:0000256" key="10">
    <source>
        <dbReference type="ARBA" id="ARBA00034704"/>
    </source>
</evidence>
<dbReference type="FunFam" id="3.40.850.10:FF:000019">
    <property type="entry name" value="Kinesin-like protein KIN-5D"/>
    <property type="match status" value="1"/>
</dbReference>
<dbReference type="GO" id="GO:0008017">
    <property type="term" value="F:microtubule binding"/>
    <property type="evidence" value="ECO:0007669"/>
    <property type="project" value="InterPro"/>
</dbReference>
<feature type="repeat" description="PPR" evidence="13">
    <location>
        <begin position="1250"/>
        <end position="1284"/>
    </location>
</feature>
<protein>
    <recommendedName>
        <fullName evidence="14">Kinesin motor domain-containing protein</fullName>
    </recommendedName>
</protein>
<keyword evidence="5" id="KW-0677">Repeat</keyword>
<evidence type="ECO:0000256" key="7">
    <source>
        <dbReference type="ARBA" id="ARBA00022840"/>
    </source>
</evidence>
<dbReference type="InterPro" id="IPR011990">
    <property type="entry name" value="TPR-like_helical_dom_sf"/>
</dbReference>
<feature type="repeat" description="PPR" evidence="13">
    <location>
        <begin position="1422"/>
        <end position="1452"/>
    </location>
</feature>
<evidence type="ECO:0000256" key="1">
    <source>
        <dbReference type="ARBA" id="ARBA00004186"/>
    </source>
</evidence>
<dbReference type="InterPro" id="IPR036961">
    <property type="entry name" value="Kinesin_motor_dom_sf"/>
</dbReference>
<feature type="domain" description="Kinesin motor" evidence="14">
    <location>
        <begin position="12"/>
        <end position="371"/>
    </location>
</feature>
<comment type="caution">
    <text evidence="15">The sequence shown here is derived from an EMBL/GenBank/DDBJ whole genome shotgun (WGS) entry which is preliminary data.</text>
</comment>
<evidence type="ECO:0000256" key="12">
    <source>
        <dbReference type="PROSITE-ProRule" id="PRU00283"/>
    </source>
</evidence>
<dbReference type="PRINTS" id="PR00380">
    <property type="entry name" value="KINESINHEAVY"/>
</dbReference>
<dbReference type="PROSITE" id="PS51375">
    <property type="entry name" value="PPR"/>
    <property type="match status" value="7"/>
</dbReference>
<dbReference type="PANTHER" id="PTHR47970:SF12">
    <property type="entry name" value="KINESIN FAMILY MEMBER 11"/>
    <property type="match status" value="1"/>
</dbReference>
<keyword evidence="3" id="KW-0963">Cytoplasm</keyword>
<evidence type="ECO:0000256" key="2">
    <source>
        <dbReference type="ARBA" id="ARBA00006643"/>
    </source>
</evidence>
<dbReference type="GO" id="GO:0007018">
    <property type="term" value="P:microtubule-based movement"/>
    <property type="evidence" value="ECO:0007669"/>
    <property type="project" value="InterPro"/>
</dbReference>
<feature type="binding site" evidence="12">
    <location>
        <begin position="110"/>
        <end position="117"/>
    </location>
    <ligand>
        <name>ATP</name>
        <dbReference type="ChEBI" id="CHEBI:30616"/>
    </ligand>
</feature>
<dbReference type="InterPro" id="IPR047149">
    <property type="entry name" value="KIF11-like"/>
</dbReference>
<keyword evidence="6 12" id="KW-0547">Nucleotide-binding</keyword>
<dbReference type="Gene3D" id="3.40.850.10">
    <property type="entry name" value="Kinesin motor domain"/>
    <property type="match status" value="1"/>
</dbReference>
<feature type="repeat" description="PPR" evidence="13">
    <location>
        <begin position="1320"/>
        <end position="1350"/>
    </location>
</feature>
<dbReference type="PROSITE" id="PS50067">
    <property type="entry name" value="KINESIN_MOTOR_2"/>
    <property type="match status" value="1"/>
</dbReference>
<feature type="repeat" description="PPR" evidence="13">
    <location>
        <begin position="1386"/>
        <end position="1421"/>
    </location>
</feature>
<dbReference type="PROSITE" id="PS00411">
    <property type="entry name" value="KINESIN_MOTOR_1"/>
    <property type="match status" value="1"/>
</dbReference>
<dbReference type="GO" id="GO:0008270">
    <property type="term" value="F:zinc ion binding"/>
    <property type="evidence" value="ECO:0007669"/>
    <property type="project" value="InterPro"/>
</dbReference>
<dbReference type="PANTHER" id="PTHR47970">
    <property type="entry name" value="KINESIN-LIKE PROTEIN KIF11"/>
    <property type="match status" value="1"/>
</dbReference>
<comment type="function">
    <text evidence="11">Responsible for microtubule translocation. May be important for the organization of phragmoplast-specific arrays of microtubules. Plays an essential role in stabilizing the mitotic spindle. Required during mitotic cytokinesis.</text>
</comment>
<dbReference type="InterPro" id="IPR046848">
    <property type="entry name" value="E_motif"/>
</dbReference>
<accession>A0A5N5JKC7</accession>
<dbReference type="FunFam" id="1.25.40.10:FF:000682">
    <property type="entry name" value="Pentatricopeptide repeat-containing protein At3g16610"/>
    <property type="match status" value="1"/>
</dbReference>
<evidence type="ECO:0000256" key="9">
    <source>
        <dbReference type="ARBA" id="ARBA00023212"/>
    </source>
</evidence>
<evidence type="ECO:0000256" key="6">
    <source>
        <dbReference type="ARBA" id="ARBA00022741"/>
    </source>
</evidence>
<evidence type="ECO:0000256" key="8">
    <source>
        <dbReference type="ARBA" id="ARBA00023175"/>
    </source>
</evidence>
<feature type="repeat" description="PPR" evidence="13">
    <location>
        <begin position="1351"/>
        <end position="1385"/>
    </location>
</feature>
<dbReference type="InterPro" id="IPR002885">
    <property type="entry name" value="PPR_rpt"/>
</dbReference>
<proteinExistence type="inferred from homology"/>
<reference evidence="16" key="1">
    <citation type="journal article" date="2019" name="Gigascience">
        <title>De novo genome assembly of the endangered Acer yangbiense, a plant species with extremely small populations endemic to Yunnan Province, China.</title>
        <authorList>
            <person name="Yang J."/>
            <person name="Wariss H.M."/>
            <person name="Tao L."/>
            <person name="Zhang R."/>
            <person name="Yun Q."/>
            <person name="Hollingsworth P."/>
            <person name="Dao Z."/>
            <person name="Luo G."/>
            <person name="Guo H."/>
            <person name="Ma Y."/>
            <person name="Sun W."/>
        </authorList>
    </citation>
    <scope>NUCLEOTIDE SEQUENCE [LARGE SCALE GENOMIC DNA]</scope>
    <source>
        <strain evidence="16">cv. br00</strain>
    </source>
</reference>
<dbReference type="Pfam" id="PF01535">
    <property type="entry name" value="PPR"/>
    <property type="match status" value="1"/>
</dbReference>
<dbReference type="GO" id="GO:0005524">
    <property type="term" value="F:ATP binding"/>
    <property type="evidence" value="ECO:0007669"/>
    <property type="project" value="UniProtKB-UniRule"/>
</dbReference>
<dbReference type="Pfam" id="PF12854">
    <property type="entry name" value="PPR_1"/>
    <property type="match status" value="1"/>
</dbReference>
<name>A0A5N5JKC7_9ROSI</name>
<feature type="repeat" description="PPR" evidence="13">
    <location>
        <begin position="1149"/>
        <end position="1183"/>
    </location>
</feature>
<dbReference type="GO" id="GO:0005876">
    <property type="term" value="C:spindle microtubule"/>
    <property type="evidence" value="ECO:0007669"/>
    <property type="project" value="TreeGrafter"/>
</dbReference>
<dbReference type="FunFam" id="1.25.40.10:FF:000231">
    <property type="entry name" value="Pentatricopeptide repeat-containing protein chloroplastic"/>
    <property type="match status" value="1"/>
</dbReference>
<evidence type="ECO:0000256" key="11">
    <source>
        <dbReference type="ARBA" id="ARBA00046159"/>
    </source>
</evidence>
<evidence type="ECO:0000256" key="4">
    <source>
        <dbReference type="ARBA" id="ARBA00022701"/>
    </source>
</evidence>
<comment type="similarity">
    <text evidence="10">Belongs to the TRAFAC class myosin-kinesin ATPase superfamily. Kinesin family. KIN-5/BimC subfamily.</text>
</comment>
<dbReference type="InterPro" id="IPR032867">
    <property type="entry name" value="DYW_dom"/>
</dbReference>
<feature type="repeat" description="PPR" evidence="13">
    <location>
        <begin position="1219"/>
        <end position="1249"/>
    </location>
</feature>
<dbReference type="NCBIfam" id="TIGR00756">
    <property type="entry name" value="PPR"/>
    <property type="match status" value="6"/>
</dbReference>
<evidence type="ECO:0000259" key="14">
    <source>
        <dbReference type="PROSITE" id="PS50067"/>
    </source>
</evidence>
<dbReference type="Pfam" id="PF14432">
    <property type="entry name" value="DYW_deaminase"/>
    <property type="match status" value="1"/>
</dbReference>
<dbReference type="GO" id="GO:0072686">
    <property type="term" value="C:mitotic spindle"/>
    <property type="evidence" value="ECO:0007669"/>
    <property type="project" value="TreeGrafter"/>
</dbReference>
<keyword evidence="7 12" id="KW-0067">ATP-binding</keyword>
<dbReference type="SMART" id="SM00129">
    <property type="entry name" value="KISc"/>
    <property type="match status" value="1"/>
</dbReference>
<organism evidence="15 16">
    <name type="scientific">Salix brachista</name>
    <dbReference type="NCBI Taxonomy" id="2182728"/>
    <lineage>
        <taxon>Eukaryota</taxon>
        <taxon>Viridiplantae</taxon>
        <taxon>Streptophyta</taxon>
        <taxon>Embryophyta</taxon>
        <taxon>Tracheophyta</taxon>
        <taxon>Spermatophyta</taxon>
        <taxon>Magnoliopsida</taxon>
        <taxon>eudicotyledons</taxon>
        <taxon>Gunneridae</taxon>
        <taxon>Pentapetalae</taxon>
        <taxon>rosids</taxon>
        <taxon>fabids</taxon>
        <taxon>Malpighiales</taxon>
        <taxon>Salicaceae</taxon>
        <taxon>Saliceae</taxon>
        <taxon>Salix</taxon>
    </lineage>
</organism>
<dbReference type="Proteomes" id="UP000326939">
    <property type="component" value="Chromosome 16"/>
</dbReference>
<sequence>MSGRHDKEKGVNVQVLLRCRPFSDDELRSNAPQVVTCNDYQREVAVSQNIAGKHIDRIFTFDKGWFCWVIYAVVVVFGPSAQQRDLYEQAVVPIVNEVLEGFNCTIFAYGQTGTGKTYTMEGECKRSKSGPNGELPPEAGVIPRAVKQIFDTLESQNAEYSVKVTFLELYNEEITDLLAPEEISRVTLEEKQKKQLPLMEDGKGGVLVRGLEEEIVASASEIFTLLERGSAKRRTAETFLNKQSSRSHSLFSITIHIKEATPEGEELIKCGKLNLVDLAGSENISRSGAREGRAREAGEINKSLLTLGRVINALVEHLGHIPYRDSKLTRLLRDSLGGRTKTCIIATVSPAVHCLEETLSTLDYAHRAKNIRNKPEVNQKMMKSTLIKDLYGEIERLKAEVYAAREKNGVYIPKERYYQEESERKAMADQIEQMGVLIETQQKQSEDWRDKYDAQVHQCSDLSTKLSATENALAHQACVLRSDLEKALQDNASLYQKIGREDKLSSDNRSVVDNFRTELSQQIVSLCNMVATSISQQNEHLQCVQDLGNIFLDRHRKSIEELKKKLSSSRAVYISHIEAVQNVVRLHKAGSIAGLEEISLLASSSAQTIKDHLASEAGQVSSIFDELQNTLSTHQGEVALFAREMRQRFHVSSEQRKEVSEYMNGFLDKILEQCKSLENHAVQADAVQMKNIADFQKAYEEQSKSDAEKLVADINNLVSNHLQRQKELVDARLVDLRETATGNKAVLDGHVSSMEYVSTDAKRKWQEFSMQTENDAKDIADYSVTKHCRMESLLQQCVSTAGSAFKHWEKTLDSVNEMGNNHVSKLVSLTRNASDSIEQHDTEVGYARVTAEQDVAKNSEEVLNHIDGLSEEEQGSVSKILEAVKAHSNTLEIFREDHSGEAAAIDDKAKETFEQQYMDYEPTGATPSRSEPDLPSKGTIESLRAMSVENLLDEFRENNSYESFEVKELKPSLIPRSMPPVAFAVEYIKFYNLFFGSTRGALPRLLSQLGYIKGSAKYFYLSSTCFLFFPTATELMFKLKSQATLLSSHGILRFFSASAAAAAISDTIPQPQQSTLVSNAQIKDMNPEFFISTLFKCRNIFQIKQVHAQVTTTGIIHDLVVANKLLYICAKHKDLVSAHLLFNKMEERDPVSWSVMIGGFVKNGDYDHCFQTFRELIRGGSKPDNFSLPFVIKACRDTMGLIMGTLIHSTVLKNGLHLDNFVCSTLVDMYAKCAMIDNAKKLFDRMPKKDLVTRTVMIAGYAECGKPNESWVLFDQMRKDGYVPDKVAMVTIVNACAKLGAMNKSRLVHDYICAKRYSLDVELGTAMIDMYAKCGSIDSAREIFDRMEQRNVISWSAMIGAYGYHGQGREALDLFRMMLNSGVIPNRITFISLLYACSHAGLVDDGLQLFSLMSVSYGVRPDVKHYTCMVDLLGRAGRLDEALRLIESMKVEKDEGIWCAFLGACRIHKQVDLADKAAKLLLSLQTQNPGHYILLSNIYANAGRWKDVAKIRNLMTKRRLKKIPGYTWIEVDNIINQFGAGDNSHLRSKEIYEMLKSLTQKLESAGYVPDTNSVLHDVDEEVKLGILYAHSEKLAIAFGLIATPDGTPIRITKNLRVCGDCHTFCKLVSTITQRDIIVRDANRFHHFKEGICSCGDYW</sequence>
<comment type="similarity">
    <text evidence="2">Belongs to the PPR family. PCMP-H subfamily.</text>
</comment>
<keyword evidence="8 12" id="KW-0505">Motor protein</keyword>
<evidence type="ECO:0000256" key="3">
    <source>
        <dbReference type="ARBA" id="ARBA00022490"/>
    </source>
</evidence>
<dbReference type="SUPFAM" id="SSF52540">
    <property type="entry name" value="P-loop containing nucleoside triphosphate hydrolases"/>
    <property type="match status" value="1"/>
</dbReference>
<evidence type="ECO:0000313" key="15">
    <source>
        <dbReference type="EMBL" id="KAB5519731.1"/>
    </source>
</evidence>
<dbReference type="InterPro" id="IPR019821">
    <property type="entry name" value="Kinesin_motor_CS"/>
</dbReference>
<evidence type="ECO:0000313" key="16">
    <source>
        <dbReference type="Proteomes" id="UP000326939"/>
    </source>
</evidence>
<evidence type="ECO:0000256" key="5">
    <source>
        <dbReference type="ARBA" id="ARBA00022737"/>
    </source>
</evidence>
<comment type="subcellular location">
    <subcellularLocation>
        <location evidence="1">Cytoplasm</location>
        <location evidence="1">Cytoskeleton</location>
        <location evidence="1">Spindle</location>
    </subcellularLocation>
</comment>
<dbReference type="Pfam" id="PF00225">
    <property type="entry name" value="Kinesin"/>
    <property type="match status" value="1"/>
</dbReference>
<dbReference type="InterPro" id="IPR047241">
    <property type="entry name" value="KIF11-like_kin_motor_dom"/>
</dbReference>
<dbReference type="InterPro" id="IPR027417">
    <property type="entry name" value="P-loop_NTPase"/>
</dbReference>
<keyword evidence="16" id="KW-1185">Reference proteome</keyword>